<gene>
    <name evidence="1" type="ordered locus">SJA_C1-17530</name>
</gene>
<evidence type="ECO:0000313" key="2">
    <source>
        <dbReference type="Proteomes" id="UP000007753"/>
    </source>
</evidence>
<protein>
    <submittedName>
        <fullName evidence="1">Uncharacterized protein</fullName>
    </submittedName>
</protein>
<evidence type="ECO:0000313" key="1">
    <source>
        <dbReference type="EMBL" id="BAI96587.1"/>
    </source>
</evidence>
<keyword evidence="2" id="KW-1185">Reference proteome</keyword>
<sequence length="53" mass="5822">MVHCRSCPHPTGRLLRAYSASGKICRLPVTKKGHGADQPLFSGDQIGKKAYWP</sequence>
<proteinExistence type="predicted"/>
<dbReference type="HOGENOM" id="CLU_3066328_0_0_5"/>
<organism evidence="1 2">
    <name type="scientific">Sphingobium indicum (strain DSM 16413 / CCM 7287 / MTCC 6362 / UT26 / NBRC 101211 / UT26S)</name>
    <name type="common">Sphingobium japonicum</name>
    <dbReference type="NCBI Taxonomy" id="452662"/>
    <lineage>
        <taxon>Bacteria</taxon>
        <taxon>Pseudomonadati</taxon>
        <taxon>Pseudomonadota</taxon>
        <taxon>Alphaproteobacteria</taxon>
        <taxon>Sphingomonadales</taxon>
        <taxon>Sphingomonadaceae</taxon>
        <taxon>Sphingobium</taxon>
    </lineage>
</organism>
<dbReference type="AlphaFoldDB" id="D4Z1V5"/>
<dbReference type="EMBL" id="AP010803">
    <property type="protein sequence ID" value="BAI96587.1"/>
    <property type="molecule type" value="Genomic_DNA"/>
</dbReference>
<dbReference type="STRING" id="452662.SJA_C1-17530"/>
<accession>D4Z1V5</accession>
<dbReference type="Proteomes" id="UP000007753">
    <property type="component" value="Chromosome 1"/>
</dbReference>
<name>D4Z1V5_SPHIU</name>
<dbReference type="KEGG" id="sjp:SJA_C1-17530"/>
<reference evidence="1 2" key="1">
    <citation type="journal article" date="2010" name="J. Bacteriol.">
        <title>Complete genome sequence of the representative gamma-hexachlorocyclohexane-degrading bacterium Sphingobium japonicum UT26.</title>
        <authorList>
            <person name="Nagata Y."/>
            <person name="Ohtsubo Y."/>
            <person name="Endo R."/>
            <person name="Ichikawa N."/>
            <person name="Ankai A."/>
            <person name="Oguchi A."/>
            <person name="Fukui S."/>
            <person name="Fujita N."/>
            <person name="Tsuda M."/>
        </authorList>
    </citation>
    <scope>NUCLEOTIDE SEQUENCE [LARGE SCALE GENOMIC DNA]</scope>
    <source>
        <strain evidence="2">DSM 16413 / CCM 7287 / MTCC 6362 / UT26 / NBRC 101211 / UT26S</strain>
    </source>
</reference>